<dbReference type="PATRIC" id="fig|1298851.3.peg.461"/>
<evidence type="ECO:0000256" key="7">
    <source>
        <dbReference type="ARBA" id="ARBA00022884"/>
    </source>
</evidence>
<evidence type="ECO:0000256" key="4">
    <source>
        <dbReference type="ARBA" id="ARBA00022695"/>
    </source>
</evidence>
<dbReference type="OrthoDB" id="9804305at2"/>
<dbReference type="Proteomes" id="UP000063234">
    <property type="component" value="Chromosome"/>
</dbReference>
<dbReference type="FunFam" id="3.30.230.70:FF:000001">
    <property type="entry name" value="Polyribonucleotide nucleotidyltransferase"/>
    <property type="match status" value="1"/>
</dbReference>
<evidence type="ECO:0000256" key="8">
    <source>
        <dbReference type="HAMAP-Rule" id="MF_01595"/>
    </source>
</evidence>
<evidence type="ECO:0000256" key="5">
    <source>
        <dbReference type="ARBA" id="ARBA00022723"/>
    </source>
</evidence>
<sequence length="734" mass="81074">MGEVAVECEIGKDKKIIIETGKVAKQANGSVIVRSGNSMVLVTACCAEEPSEGLDFFPLTVEYRERAYAAGKIPGGFIKREGKPMDNEILVSRLIDRPIRPLFPDGFRHEVQVMALVISADENHPPDVLAINGASAALCISDIPFEGPIGAVRIGLINDEFIINPTQDEIEESKLNMVVAGTENAIVMVEAGANEVPEATVIEALKVAHEEIKKIASIQKELTAQVGKEKIVFEPPPSTEEYEKHIENKHLEALLAAIKVQGKKPREKALKELKKSILEEFSEEEQPLVSMAFDNVEKKHMRRMILEEGIRADGRGLKDIRPITCEVGILPEAHGSALFTRGETQALVAATLGMPGEDEQILDELFGEGSKSFMVHYNFPPFSVGEVRPLRGPSRREIGHGALAERALKPMVPAKSEEFPYIVRVVSDILESNGSSSMATVCGGSLALMDAGVPMKKPVAGIAMGLIMDEETGRYAILSDILGMEDHLGDMDFKVAGTDEGITALQMDIKISGITWDIMAEALEQAREGRLYILEKMKETLPTPRPEISPKAPRIYCMHIKPDFIRDVIGPGGRTIRAIIDKTGARIFIDEDGLVTVSAETPEAAKEAMDIISKIAHEYQVGELVRGKVKRIEDYGLFVEVAPGKEGLLHISQISDRRIRDLKEEFHIGDEVEAKIMEIDELGRFRLTRRGLEGGPKEEPEDNERPSRPPRRPSPRNKDTRHRDERGKNRGERR</sequence>
<evidence type="ECO:0000256" key="2">
    <source>
        <dbReference type="ARBA" id="ARBA00022490"/>
    </source>
</evidence>
<organism evidence="11 12">
    <name type="scientific">Thermosulfidibacter takaii (strain DSM 17441 / JCM 13301 / NBRC 103674 / ABI70S6)</name>
    <dbReference type="NCBI Taxonomy" id="1298851"/>
    <lineage>
        <taxon>Bacteria</taxon>
        <taxon>Pseudomonadati</taxon>
        <taxon>Thermosulfidibacterota</taxon>
        <taxon>Thermosulfidibacteria</taxon>
        <taxon>Thermosulfidibacterales</taxon>
        <taxon>Thermosulfidibacteraceae</taxon>
    </lineage>
</organism>
<comment type="subcellular location">
    <subcellularLocation>
        <location evidence="8">Cytoplasm</location>
    </subcellularLocation>
</comment>
<keyword evidence="7 8" id="KW-0694">RNA-binding</keyword>
<dbReference type="GO" id="GO:0000175">
    <property type="term" value="F:3'-5'-RNA exonuclease activity"/>
    <property type="evidence" value="ECO:0007669"/>
    <property type="project" value="TreeGrafter"/>
</dbReference>
<dbReference type="CDD" id="cd02393">
    <property type="entry name" value="KH-I_PNPase"/>
    <property type="match status" value="1"/>
</dbReference>
<evidence type="ECO:0000256" key="9">
    <source>
        <dbReference type="SAM" id="MobiDB-lite"/>
    </source>
</evidence>
<comment type="similarity">
    <text evidence="1 8">Belongs to the polyribonucleotide nucleotidyltransferase family.</text>
</comment>
<dbReference type="GO" id="GO:0006396">
    <property type="term" value="P:RNA processing"/>
    <property type="evidence" value="ECO:0007669"/>
    <property type="project" value="InterPro"/>
</dbReference>
<dbReference type="Pfam" id="PF00013">
    <property type="entry name" value="KH_1"/>
    <property type="match status" value="1"/>
</dbReference>
<dbReference type="SUPFAM" id="SSF54211">
    <property type="entry name" value="Ribosomal protein S5 domain 2-like"/>
    <property type="match status" value="2"/>
</dbReference>
<dbReference type="InterPro" id="IPR003029">
    <property type="entry name" value="S1_domain"/>
</dbReference>
<dbReference type="GO" id="GO:0000287">
    <property type="term" value="F:magnesium ion binding"/>
    <property type="evidence" value="ECO:0007669"/>
    <property type="project" value="UniProtKB-UniRule"/>
</dbReference>
<keyword evidence="6 8" id="KW-0460">Magnesium</keyword>
<keyword evidence="3 8" id="KW-0808">Transferase</keyword>
<feature type="compositionally biased region" description="Basic and acidic residues" evidence="9">
    <location>
        <begin position="688"/>
        <end position="707"/>
    </location>
</feature>
<evidence type="ECO:0000313" key="12">
    <source>
        <dbReference type="Proteomes" id="UP000063234"/>
    </source>
</evidence>
<dbReference type="GO" id="GO:0006402">
    <property type="term" value="P:mRNA catabolic process"/>
    <property type="evidence" value="ECO:0007669"/>
    <property type="project" value="UniProtKB-UniRule"/>
</dbReference>
<dbReference type="GO" id="GO:0005829">
    <property type="term" value="C:cytosol"/>
    <property type="evidence" value="ECO:0007669"/>
    <property type="project" value="TreeGrafter"/>
</dbReference>
<dbReference type="FunFam" id="3.30.230.70:FF:000002">
    <property type="entry name" value="Polyribonucleotide nucleotidyltransferase"/>
    <property type="match status" value="1"/>
</dbReference>
<dbReference type="GO" id="GO:0003723">
    <property type="term" value="F:RNA binding"/>
    <property type="evidence" value="ECO:0007669"/>
    <property type="project" value="UniProtKB-UniRule"/>
</dbReference>
<dbReference type="Gene3D" id="3.30.230.70">
    <property type="entry name" value="GHMP Kinase, N-terminal domain"/>
    <property type="match status" value="2"/>
</dbReference>
<dbReference type="SUPFAM" id="SSF55666">
    <property type="entry name" value="Ribonuclease PH domain 2-like"/>
    <property type="match status" value="2"/>
</dbReference>
<dbReference type="RefSeq" id="WP_070098503.1">
    <property type="nucleotide sequence ID" value="NZ_AP013035.1"/>
</dbReference>
<evidence type="ECO:0000259" key="10">
    <source>
        <dbReference type="PROSITE" id="PS50126"/>
    </source>
</evidence>
<dbReference type="SMART" id="SM00316">
    <property type="entry name" value="S1"/>
    <property type="match status" value="1"/>
</dbReference>
<dbReference type="NCBIfam" id="NF008805">
    <property type="entry name" value="PRK11824.1"/>
    <property type="match status" value="1"/>
</dbReference>
<dbReference type="InterPro" id="IPR004087">
    <property type="entry name" value="KH_dom"/>
</dbReference>
<dbReference type="PROSITE" id="PS50084">
    <property type="entry name" value="KH_TYPE_1"/>
    <property type="match status" value="1"/>
</dbReference>
<dbReference type="InterPro" id="IPR012340">
    <property type="entry name" value="NA-bd_OB-fold"/>
</dbReference>
<dbReference type="SMART" id="SM00322">
    <property type="entry name" value="KH"/>
    <property type="match status" value="1"/>
</dbReference>
<feature type="binding site" evidence="8">
    <location>
        <position position="486"/>
    </location>
    <ligand>
        <name>Mg(2+)</name>
        <dbReference type="ChEBI" id="CHEBI:18420"/>
    </ligand>
</feature>
<evidence type="ECO:0000256" key="1">
    <source>
        <dbReference type="ARBA" id="ARBA00007404"/>
    </source>
</evidence>
<feature type="compositionally biased region" description="Basic and acidic residues" evidence="9">
    <location>
        <begin position="716"/>
        <end position="734"/>
    </location>
</feature>
<dbReference type="EC" id="2.7.7.8" evidence="8"/>
<dbReference type="PROSITE" id="PS50126">
    <property type="entry name" value="S1"/>
    <property type="match status" value="1"/>
</dbReference>
<dbReference type="AlphaFoldDB" id="A0A0S3QSE6"/>
<comment type="function">
    <text evidence="8">Involved in mRNA degradation. Catalyzes the phosphorolysis of single-stranded polyribonucleotides processively in the 3'- to 5'-direction.</text>
</comment>
<dbReference type="InterPro" id="IPR015848">
    <property type="entry name" value="PNPase_PH_RNA-bd_bac/org-type"/>
</dbReference>
<keyword evidence="5 8" id="KW-0479">Metal-binding</keyword>
<dbReference type="KEGG" id="ttk:TST_0450"/>
<keyword evidence="12" id="KW-1185">Reference proteome</keyword>
<dbReference type="FunFam" id="3.30.1370.10:FF:000001">
    <property type="entry name" value="Polyribonucleotide nucleotidyltransferase"/>
    <property type="match status" value="1"/>
</dbReference>
<dbReference type="CDD" id="cd11364">
    <property type="entry name" value="RNase_PH_PNPase_2"/>
    <property type="match status" value="1"/>
</dbReference>
<evidence type="ECO:0000256" key="3">
    <source>
        <dbReference type="ARBA" id="ARBA00022679"/>
    </source>
</evidence>
<gene>
    <name evidence="8 11" type="primary">pnp</name>
    <name evidence="11" type="ORF">TST_0450</name>
</gene>
<keyword evidence="2 8" id="KW-0963">Cytoplasm</keyword>
<dbReference type="Pfam" id="PF03726">
    <property type="entry name" value="PNPase"/>
    <property type="match status" value="1"/>
</dbReference>
<dbReference type="InterPro" id="IPR036456">
    <property type="entry name" value="PNPase_PH_RNA-bd_sf"/>
</dbReference>
<proteinExistence type="inferred from homology"/>
<dbReference type="Pfam" id="PF01138">
    <property type="entry name" value="RNase_PH"/>
    <property type="match status" value="2"/>
</dbReference>
<dbReference type="SUPFAM" id="SSF46915">
    <property type="entry name" value="Polynucleotide phosphorylase/guanosine pentaphosphate synthase (PNPase/GPSI), domain 3"/>
    <property type="match status" value="1"/>
</dbReference>
<dbReference type="PANTHER" id="PTHR11252:SF0">
    <property type="entry name" value="POLYRIBONUCLEOTIDE NUCLEOTIDYLTRANSFERASE 1, MITOCHONDRIAL"/>
    <property type="match status" value="1"/>
</dbReference>
<name>A0A0S3QSE6_THET7</name>
<dbReference type="Gene3D" id="2.40.50.140">
    <property type="entry name" value="Nucleic acid-binding proteins"/>
    <property type="match status" value="1"/>
</dbReference>
<evidence type="ECO:0000313" key="11">
    <source>
        <dbReference type="EMBL" id="BAT71258.1"/>
    </source>
</evidence>
<dbReference type="Pfam" id="PF00575">
    <property type="entry name" value="S1"/>
    <property type="match status" value="1"/>
</dbReference>
<dbReference type="Pfam" id="PF03725">
    <property type="entry name" value="RNase_PH_C"/>
    <property type="match status" value="1"/>
</dbReference>
<accession>A0A0S3QSE6</accession>
<dbReference type="CDD" id="cd11363">
    <property type="entry name" value="RNase_PH_PNPase_1"/>
    <property type="match status" value="1"/>
</dbReference>
<keyword evidence="4 8" id="KW-0548">Nucleotidyltransferase</keyword>
<evidence type="ECO:0000256" key="6">
    <source>
        <dbReference type="ARBA" id="ARBA00022842"/>
    </source>
</evidence>
<dbReference type="EMBL" id="AP013035">
    <property type="protein sequence ID" value="BAT71258.1"/>
    <property type="molecule type" value="Genomic_DNA"/>
</dbReference>
<dbReference type="InterPro" id="IPR012162">
    <property type="entry name" value="PNPase"/>
</dbReference>
<reference evidence="12" key="1">
    <citation type="journal article" date="2018" name="Science">
        <title>A primordial and reversible TCA cycle in a facultatively chemolithoautotrophic thermophile.</title>
        <authorList>
            <person name="Nunoura T."/>
            <person name="Chikaraishi Y."/>
            <person name="Izaki R."/>
            <person name="Suwa T."/>
            <person name="Sato T."/>
            <person name="Harada T."/>
            <person name="Mori K."/>
            <person name="Kato Y."/>
            <person name="Miyazaki M."/>
            <person name="Shimamura S."/>
            <person name="Yanagawa K."/>
            <person name="Shuto A."/>
            <person name="Ohkouchi N."/>
            <person name="Fujita N."/>
            <person name="Takaki Y."/>
            <person name="Atomi H."/>
            <person name="Takai K."/>
        </authorList>
    </citation>
    <scope>NUCLEOTIDE SEQUENCE [LARGE SCALE GENOMIC DNA]</scope>
    <source>
        <strain evidence="12">DSM 17441 / JCM 13301 / NBRC 103674 / ABI70S6</strain>
    </source>
</reference>
<dbReference type="PANTHER" id="PTHR11252">
    <property type="entry name" value="POLYRIBONUCLEOTIDE NUCLEOTIDYLTRANSFERASE"/>
    <property type="match status" value="1"/>
</dbReference>
<dbReference type="InterPro" id="IPR036345">
    <property type="entry name" value="ExoRNase_PH_dom2_sf"/>
</dbReference>
<comment type="cofactor">
    <cofactor evidence="8">
        <name>Mg(2+)</name>
        <dbReference type="ChEBI" id="CHEBI:18420"/>
    </cofactor>
</comment>
<dbReference type="InterPro" id="IPR004088">
    <property type="entry name" value="KH_dom_type_1"/>
</dbReference>
<dbReference type="SUPFAM" id="SSF50249">
    <property type="entry name" value="Nucleic acid-binding proteins"/>
    <property type="match status" value="1"/>
</dbReference>
<dbReference type="STRING" id="1298851.TST_0450"/>
<feature type="region of interest" description="Disordered" evidence="9">
    <location>
        <begin position="688"/>
        <end position="734"/>
    </location>
</feature>
<dbReference type="InterPro" id="IPR027408">
    <property type="entry name" value="PNPase/RNase_PH_dom_sf"/>
</dbReference>
<feature type="domain" description="S1 motif" evidence="10">
    <location>
        <begin position="622"/>
        <end position="690"/>
    </location>
</feature>
<dbReference type="InterPro" id="IPR036612">
    <property type="entry name" value="KH_dom_type_1_sf"/>
</dbReference>
<dbReference type="InterPro" id="IPR020568">
    <property type="entry name" value="Ribosomal_Su5_D2-typ_SF"/>
</dbReference>
<comment type="catalytic activity">
    <reaction evidence="8">
        <text>RNA(n+1) + phosphate = RNA(n) + a ribonucleoside 5'-diphosphate</text>
        <dbReference type="Rhea" id="RHEA:22096"/>
        <dbReference type="Rhea" id="RHEA-COMP:14527"/>
        <dbReference type="Rhea" id="RHEA-COMP:17342"/>
        <dbReference type="ChEBI" id="CHEBI:43474"/>
        <dbReference type="ChEBI" id="CHEBI:57930"/>
        <dbReference type="ChEBI" id="CHEBI:140395"/>
        <dbReference type="EC" id="2.7.7.8"/>
    </reaction>
</comment>
<dbReference type="InterPro" id="IPR001247">
    <property type="entry name" value="ExoRNase_PH_dom1"/>
</dbReference>
<dbReference type="NCBIfam" id="TIGR03591">
    <property type="entry name" value="polynuc_phos"/>
    <property type="match status" value="1"/>
</dbReference>
<dbReference type="InterPro" id="IPR015847">
    <property type="entry name" value="ExoRNase_PH_dom2"/>
</dbReference>
<dbReference type="SUPFAM" id="SSF54791">
    <property type="entry name" value="Eukaryotic type KH-domain (KH-domain type I)"/>
    <property type="match status" value="1"/>
</dbReference>
<dbReference type="HAMAP" id="MF_01595">
    <property type="entry name" value="PNPase"/>
    <property type="match status" value="1"/>
</dbReference>
<dbReference type="GO" id="GO:0004654">
    <property type="term" value="F:polyribonucleotide nucleotidyltransferase activity"/>
    <property type="evidence" value="ECO:0007669"/>
    <property type="project" value="UniProtKB-UniRule"/>
</dbReference>
<dbReference type="Gene3D" id="3.30.1370.10">
    <property type="entry name" value="K Homology domain, type 1"/>
    <property type="match status" value="1"/>
</dbReference>
<feature type="binding site" evidence="8">
    <location>
        <position position="492"/>
    </location>
    <ligand>
        <name>Mg(2+)</name>
        <dbReference type="ChEBI" id="CHEBI:18420"/>
    </ligand>
</feature>
<dbReference type="PIRSF" id="PIRSF005499">
    <property type="entry name" value="PNPase"/>
    <property type="match status" value="1"/>
</dbReference>
<protein>
    <recommendedName>
        <fullName evidence="8">Polyribonucleotide nucleotidyltransferase</fullName>
        <ecNumber evidence="8">2.7.7.8</ecNumber>
    </recommendedName>
    <alternativeName>
        <fullName evidence="8">Polynucleotide phosphorylase</fullName>
        <shortName evidence="8">PNPase</shortName>
    </alternativeName>
</protein>